<evidence type="ECO:0000313" key="2">
    <source>
        <dbReference type="EMBL" id="PIA17371.1"/>
    </source>
</evidence>
<dbReference type="Proteomes" id="UP000242474">
    <property type="component" value="Unassembled WGS sequence"/>
</dbReference>
<reference evidence="2 3" key="1">
    <citation type="journal article" date="2015" name="Genome Biol. Evol.">
        <title>Phylogenomic analyses indicate that early fungi evolved digesting cell walls of algal ancestors of land plants.</title>
        <authorList>
            <person name="Chang Y."/>
            <person name="Wang S."/>
            <person name="Sekimoto S."/>
            <person name="Aerts A.L."/>
            <person name="Choi C."/>
            <person name="Clum A."/>
            <person name="LaButti K.M."/>
            <person name="Lindquist E.A."/>
            <person name="Yee Ngan C."/>
            <person name="Ohm R.A."/>
            <person name="Salamov A.A."/>
            <person name="Grigoriev I.V."/>
            <person name="Spatafora J.W."/>
            <person name="Berbee M.L."/>
        </authorList>
    </citation>
    <scope>NUCLEOTIDE SEQUENCE [LARGE SCALE GENOMIC DNA]</scope>
    <source>
        <strain evidence="2 3">NRRL 1564</strain>
    </source>
</reference>
<proteinExistence type="predicted"/>
<protein>
    <submittedName>
        <fullName evidence="2">Uncharacterized protein</fullName>
    </submittedName>
</protein>
<sequence length="442" mass="49740">MLFSFRYRHLSAEDIDILCELRPKFLFDTPPIERDLVRANICSTCQQRLRRARLNKQRRCQNAEIGQPIVVRSPNQLNKDGPSNLNTRANMSTLELQKSHGSRQLNLSRGGWDTSAITSQFHDSALRSTLQSASHVPSRQTGTPARLLQNNRIQADKTTNIEPVPFFRPSNMHEQTRSCLLPPANSSAIDMLHPPSHIIRGVKPIWRVHSDACIRPSASHKNTFGLQMIAEQAYSEPQCGIKRNISESIDNTVPNTQTPNKSSECVGDDPDKTHVDLDIAENSKEKCFAKPSPLLLPLPRSLSRPASPHPALPPLHMLLPAIKTRAEQDGCFYAENLSGDIGNSLSAQSMLPNIEFRDAVNSILFRESLSEDYPLEDVFMQYYPDSPQSLLFYMQENIALPRKTTLGGLFKQYNIRELPVVIWARMPVSANPGHQPQWQVVT</sequence>
<feature type="region of interest" description="Disordered" evidence="1">
    <location>
        <begin position="249"/>
        <end position="270"/>
    </location>
</feature>
<accession>A0A2G5BEE7</accession>
<evidence type="ECO:0000313" key="3">
    <source>
        <dbReference type="Proteomes" id="UP000242474"/>
    </source>
</evidence>
<dbReference type="OrthoDB" id="5527319at2759"/>
<dbReference type="AlphaFoldDB" id="A0A2G5BEE7"/>
<feature type="compositionally biased region" description="Polar residues" evidence="1">
    <location>
        <begin position="249"/>
        <end position="263"/>
    </location>
</feature>
<evidence type="ECO:0000256" key="1">
    <source>
        <dbReference type="SAM" id="MobiDB-lite"/>
    </source>
</evidence>
<name>A0A2G5BEE7_COERN</name>
<gene>
    <name evidence="2" type="ORF">COEREDRAFT_7716</name>
</gene>
<dbReference type="EMBL" id="KZ303495">
    <property type="protein sequence ID" value="PIA17371.1"/>
    <property type="molecule type" value="Genomic_DNA"/>
</dbReference>
<organism evidence="2 3">
    <name type="scientific">Coemansia reversa (strain ATCC 12441 / NRRL 1564)</name>
    <dbReference type="NCBI Taxonomy" id="763665"/>
    <lineage>
        <taxon>Eukaryota</taxon>
        <taxon>Fungi</taxon>
        <taxon>Fungi incertae sedis</taxon>
        <taxon>Zoopagomycota</taxon>
        <taxon>Kickxellomycotina</taxon>
        <taxon>Kickxellomycetes</taxon>
        <taxon>Kickxellales</taxon>
        <taxon>Kickxellaceae</taxon>
        <taxon>Coemansia</taxon>
    </lineage>
</organism>
<keyword evidence="3" id="KW-1185">Reference proteome</keyword>